<dbReference type="InterPro" id="IPR036514">
    <property type="entry name" value="SGNH_hydro_sf"/>
</dbReference>
<gene>
    <name evidence="3" type="ORF">CU669_11120</name>
</gene>
<protein>
    <recommendedName>
        <fullName evidence="2">SGNH hydrolase-type esterase domain-containing protein</fullName>
    </recommendedName>
</protein>
<feature type="transmembrane region" description="Helical" evidence="1">
    <location>
        <begin position="432"/>
        <end position="453"/>
    </location>
</feature>
<feature type="transmembrane region" description="Helical" evidence="1">
    <location>
        <begin position="465"/>
        <end position="488"/>
    </location>
</feature>
<keyword evidence="1" id="KW-0812">Transmembrane</keyword>
<dbReference type="InterPro" id="IPR013830">
    <property type="entry name" value="SGNH_hydro"/>
</dbReference>
<keyword evidence="1" id="KW-0472">Membrane</keyword>
<dbReference type="CDD" id="cd00229">
    <property type="entry name" value="SGNH_hydrolase"/>
    <property type="match status" value="1"/>
</dbReference>
<reference evidence="3 4" key="1">
    <citation type="submission" date="2017-11" db="EMBL/GenBank/DDBJ databases">
        <title>Draft genome sequence of magnetotactic bacterium Magnetospirillum kuznetsovii LBB-42.</title>
        <authorList>
            <person name="Grouzdev D.S."/>
            <person name="Rysina M.S."/>
            <person name="Baslerov R.V."/>
            <person name="Koziaeva V."/>
        </authorList>
    </citation>
    <scope>NUCLEOTIDE SEQUENCE [LARGE SCALE GENOMIC DNA]</scope>
    <source>
        <strain evidence="3 4">LBB-42</strain>
    </source>
</reference>
<dbReference type="Pfam" id="PF13472">
    <property type="entry name" value="Lipase_GDSL_2"/>
    <property type="match status" value="1"/>
</dbReference>
<feature type="transmembrane region" description="Helical" evidence="1">
    <location>
        <begin position="136"/>
        <end position="159"/>
    </location>
</feature>
<dbReference type="OrthoDB" id="7333037at2"/>
<sequence>MDRRILHKLLGALKVSSQSRLTSLLAVVVPLLAGIYCIYYFPHFPFGQYDSATYVGFGDSRPFGYALLLKGLFAVPGGIGLLVPLQFTLHFSGVIALATAFKGVSRYAVTVIVLAVLISLDEYDLLYDVNMLTDGIFFSLCLFAMACSIRMLSSPALVWPVALGLVMGAAVWFRAAALGLLLLPALTGVLALIQPSRRSVLRVTLLAGVSVLTIVGHVVVRGVVTNSFSHSETTALSPFATNAAFIMPRDLVTDYPELYAEVWLASQWAQEKFRAAQTPMDRVMVIVNNGRTVFDKLSAEVITPYVKAHPDRFGDLVPKLGVGTVSLRVVRHFSDATMMRDPIGFISIGWDKFLISARNGSLYPMQDYLFREFRSLYDVTTLPLAKFLTPYVPDAMERYEAMTHSPFFLNESFPRLFGITAKFYYFGWIGEFLRLFAVVFPVGVTVWAAVWCLHRKLVGRDIPTASAVILAAVPAAFTYDFLVAMVEMPLTRYFYPMKPLLLVSILIGLEAALVTAAPYISRIFNVLPGMMPSRKAVNAWALNGIVLALGCLVALGLGEVMFRIYNPLSDRLRGNTINFDRNLTRVIENNVSDKLDKVIYRTSNSIGFRGDNPPAFFDQKMTIVAVGGSTTECYYLTDGKTWPEQLGNLLKNKVPRVWVNNAGMDGHSTFGHFIMVRDYISKIRPKIILYLIGINDVELDTENPYDGAFDKAVKAASAGPEVISLGQVLRHPGVLLVYSAQYSRLAGAALNLRRAFRSMKAGLGHAPQSWDSAPAPDRRSPTEKAAIIEDNRTRFIPLYEQRLSALLRLTRDLGIEPVLITQPSLYGRFIDPTTGFDFGPATEVSADRLELYNDVTRRLGRQYRVPVVDLAARMPKDTQYFYDAFHYTNSGAAKVADLIAEDLIPILAQSFPDQVLAQ</sequence>
<dbReference type="SUPFAM" id="SSF52266">
    <property type="entry name" value="SGNH hydrolase"/>
    <property type="match status" value="1"/>
</dbReference>
<keyword evidence="1" id="KW-1133">Transmembrane helix</keyword>
<evidence type="ECO:0000313" key="4">
    <source>
        <dbReference type="Proteomes" id="UP000251075"/>
    </source>
</evidence>
<feature type="domain" description="SGNH hydrolase-type esterase" evidence="2">
    <location>
        <begin position="625"/>
        <end position="893"/>
    </location>
</feature>
<dbReference type="EMBL" id="PGTO01000007">
    <property type="protein sequence ID" value="RAU21849.1"/>
    <property type="molecule type" value="Genomic_DNA"/>
</dbReference>
<proteinExistence type="predicted"/>
<accession>A0A364NXN9</accession>
<feature type="transmembrane region" description="Helical" evidence="1">
    <location>
        <begin position="21"/>
        <end position="42"/>
    </location>
</feature>
<evidence type="ECO:0000313" key="3">
    <source>
        <dbReference type="EMBL" id="RAU21849.1"/>
    </source>
</evidence>
<keyword evidence="4" id="KW-1185">Reference proteome</keyword>
<comment type="caution">
    <text evidence="3">The sequence shown here is derived from an EMBL/GenBank/DDBJ whole genome shotgun (WGS) entry which is preliminary data.</text>
</comment>
<feature type="transmembrane region" description="Helical" evidence="1">
    <location>
        <begin position="540"/>
        <end position="562"/>
    </location>
</feature>
<dbReference type="AlphaFoldDB" id="A0A364NXN9"/>
<organism evidence="3 4">
    <name type="scientific">Paramagnetospirillum kuznetsovii</name>
    <dbReference type="NCBI Taxonomy" id="2053833"/>
    <lineage>
        <taxon>Bacteria</taxon>
        <taxon>Pseudomonadati</taxon>
        <taxon>Pseudomonadota</taxon>
        <taxon>Alphaproteobacteria</taxon>
        <taxon>Rhodospirillales</taxon>
        <taxon>Magnetospirillaceae</taxon>
        <taxon>Paramagnetospirillum</taxon>
    </lineage>
</organism>
<dbReference type="Gene3D" id="3.40.50.1110">
    <property type="entry name" value="SGNH hydrolase"/>
    <property type="match status" value="2"/>
</dbReference>
<feature type="transmembrane region" description="Helical" evidence="1">
    <location>
        <begin position="62"/>
        <end position="83"/>
    </location>
</feature>
<dbReference type="PANTHER" id="PTHR30383">
    <property type="entry name" value="THIOESTERASE 1/PROTEASE 1/LYSOPHOSPHOLIPASE L1"/>
    <property type="match status" value="1"/>
</dbReference>
<feature type="transmembrane region" description="Helical" evidence="1">
    <location>
        <begin position="95"/>
        <end position="116"/>
    </location>
</feature>
<dbReference type="Proteomes" id="UP000251075">
    <property type="component" value="Unassembled WGS sequence"/>
</dbReference>
<feature type="transmembrane region" description="Helical" evidence="1">
    <location>
        <begin position="199"/>
        <end position="220"/>
    </location>
</feature>
<name>A0A364NXN9_9PROT</name>
<evidence type="ECO:0000256" key="1">
    <source>
        <dbReference type="SAM" id="Phobius"/>
    </source>
</evidence>
<evidence type="ECO:0000259" key="2">
    <source>
        <dbReference type="Pfam" id="PF13472"/>
    </source>
</evidence>
<dbReference type="InterPro" id="IPR051532">
    <property type="entry name" value="Ester_Hydrolysis_Enzymes"/>
</dbReference>
<dbReference type="RefSeq" id="WP_112144635.1">
    <property type="nucleotide sequence ID" value="NZ_PGTO01000007.1"/>
</dbReference>
<feature type="transmembrane region" description="Helical" evidence="1">
    <location>
        <begin position="500"/>
        <end position="520"/>
    </location>
</feature>
<dbReference type="GO" id="GO:0016788">
    <property type="term" value="F:hydrolase activity, acting on ester bonds"/>
    <property type="evidence" value="ECO:0007669"/>
    <property type="project" value="UniProtKB-ARBA"/>
</dbReference>
<feature type="transmembrane region" description="Helical" evidence="1">
    <location>
        <begin position="171"/>
        <end position="193"/>
    </location>
</feature>